<comment type="caution">
    <text evidence="1">The sequence shown here is derived from an EMBL/GenBank/DDBJ whole genome shotgun (WGS) entry which is preliminary data.</text>
</comment>
<proteinExistence type="predicted"/>
<evidence type="ECO:0000313" key="2">
    <source>
        <dbReference type="Proteomes" id="UP000276133"/>
    </source>
</evidence>
<dbReference type="AlphaFoldDB" id="A0A3M7QMD5"/>
<name>A0A3M7QMD5_BRAPC</name>
<dbReference type="EMBL" id="REGN01005752">
    <property type="protein sequence ID" value="RNA12155.1"/>
    <property type="molecule type" value="Genomic_DNA"/>
</dbReference>
<dbReference type="Proteomes" id="UP000276133">
    <property type="component" value="Unassembled WGS sequence"/>
</dbReference>
<reference evidence="1 2" key="1">
    <citation type="journal article" date="2018" name="Sci. Rep.">
        <title>Genomic signatures of local adaptation to the degree of environmental predictability in rotifers.</title>
        <authorList>
            <person name="Franch-Gras L."/>
            <person name="Hahn C."/>
            <person name="Garcia-Roger E.M."/>
            <person name="Carmona M.J."/>
            <person name="Serra M."/>
            <person name="Gomez A."/>
        </authorList>
    </citation>
    <scope>NUCLEOTIDE SEQUENCE [LARGE SCALE GENOMIC DNA]</scope>
    <source>
        <strain evidence="1">HYR1</strain>
    </source>
</reference>
<keyword evidence="2" id="KW-1185">Reference proteome</keyword>
<accession>A0A3M7QMD5</accession>
<protein>
    <submittedName>
        <fullName evidence="1">Uncharacterized protein</fullName>
    </submittedName>
</protein>
<evidence type="ECO:0000313" key="1">
    <source>
        <dbReference type="EMBL" id="RNA12155.1"/>
    </source>
</evidence>
<organism evidence="1 2">
    <name type="scientific">Brachionus plicatilis</name>
    <name type="common">Marine rotifer</name>
    <name type="synonym">Brachionus muelleri</name>
    <dbReference type="NCBI Taxonomy" id="10195"/>
    <lineage>
        <taxon>Eukaryota</taxon>
        <taxon>Metazoa</taxon>
        <taxon>Spiralia</taxon>
        <taxon>Gnathifera</taxon>
        <taxon>Rotifera</taxon>
        <taxon>Eurotatoria</taxon>
        <taxon>Monogononta</taxon>
        <taxon>Pseudotrocha</taxon>
        <taxon>Ploima</taxon>
        <taxon>Brachionidae</taxon>
        <taxon>Brachionus</taxon>
    </lineage>
</organism>
<gene>
    <name evidence="1" type="ORF">BpHYR1_033151</name>
</gene>
<sequence length="106" mass="12895">MKVWSEMIARNKEGFKIFPFQIQDHQIPHFRILSSFKHIKLRNNKTSFQWGHFHDLNQCFILVLVRFERRQQCLASLYKFCALEINYNIGKQRSRPTVQLFWPIVI</sequence>